<gene>
    <name evidence="1" type="ORF">LTR16_011953</name>
</gene>
<proteinExistence type="predicted"/>
<name>A0ABR0LHV7_9PEZI</name>
<evidence type="ECO:0000313" key="1">
    <source>
        <dbReference type="EMBL" id="KAK5167880.1"/>
    </source>
</evidence>
<accession>A0ABR0LHV7</accession>
<organism evidence="1 2">
    <name type="scientific">Cryomyces antarcticus</name>
    <dbReference type="NCBI Taxonomy" id="329879"/>
    <lineage>
        <taxon>Eukaryota</taxon>
        <taxon>Fungi</taxon>
        <taxon>Dikarya</taxon>
        <taxon>Ascomycota</taxon>
        <taxon>Pezizomycotina</taxon>
        <taxon>Dothideomycetes</taxon>
        <taxon>Dothideomycetes incertae sedis</taxon>
        <taxon>Cryomyces</taxon>
    </lineage>
</organism>
<protein>
    <submittedName>
        <fullName evidence="1">Uncharacterized protein</fullName>
    </submittedName>
</protein>
<dbReference type="Proteomes" id="UP001357485">
    <property type="component" value="Unassembled WGS sequence"/>
</dbReference>
<evidence type="ECO:0000313" key="2">
    <source>
        <dbReference type="Proteomes" id="UP001357485"/>
    </source>
</evidence>
<feature type="non-terminal residue" evidence="1">
    <location>
        <position position="113"/>
    </location>
</feature>
<comment type="caution">
    <text evidence="1">The sequence shown here is derived from an EMBL/GenBank/DDBJ whole genome shotgun (WGS) entry which is preliminary data.</text>
</comment>
<reference evidence="1 2" key="1">
    <citation type="submission" date="2023-08" db="EMBL/GenBank/DDBJ databases">
        <title>Black Yeasts Isolated from many extreme environments.</title>
        <authorList>
            <person name="Coleine C."/>
            <person name="Stajich J.E."/>
            <person name="Selbmann L."/>
        </authorList>
    </citation>
    <scope>NUCLEOTIDE SEQUENCE [LARGE SCALE GENOMIC DNA]</scope>
    <source>
        <strain evidence="1 2">CCFEE 536</strain>
    </source>
</reference>
<dbReference type="EMBL" id="JAVRRA010020322">
    <property type="protein sequence ID" value="KAK5167880.1"/>
    <property type="molecule type" value="Genomic_DNA"/>
</dbReference>
<sequence>MNTRWKEKNKFGFTEKCKAVQAVAHELEQVEIELLKRGAKPFYELHPEIERPQENNNPNLYTPPKPKPFEVEFSFGVPNLTDARRDAYLALYEAAWTGDLEGVKNFTLAIWGP</sequence>
<keyword evidence="2" id="KW-1185">Reference proteome</keyword>